<evidence type="ECO:0000259" key="2">
    <source>
        <dbReference type="Pfam" id="PF04991"/>
    </source>
</evidence>
<dbReference type="PANTHER" id="PTHR13627">
    <property type="entry name" value="FUKUTIN RELATED PROTEIN"/>
    <property type="match status" value="1"/>
</dbReference>
<dbReference type="GO" id="GO:0009100">
    <property type="term" value="P:glycoprotein metabolic process"/>
    <property type="evidence" value="ECO:0007669"/>
    <property type="project" value="UniProtKB-ARBA"/>
</dbReference>
<proteinExistence type="predicted"/>
<feature type="signal peptide" evidence="1">
    <location>
        <begin position="1"/>
        <end position="18"/>
    </location>
</feature>
<dbReference type="Proteomes" id="UP001497497">
    <property type="component" value="Unassembled WGS sequence"/>
</dbReference>
<keyword evidence="1" id="KW-0732">Signal</keyword>
<reference evidence="3 4" key="1">
    <citation type="submission" date="2024-04" db="EMBL/GenBank/DDBJ databases">
        <authorList>
            <consortium name="Genoscope - CEA"/>
            <person name="William W."/>
        </authorList>
    </citation>
    <scope>NUCLEOTIDE SEQUENCE [LARGE SCALE GENOMIC DNA]</scope>
</reference>
<evidence type="ECO:0000256" key="1">
    <source>
        <dbReference type="SAM" id="SignalP"/>
    </source>
</evidence>
<dbReference type="PANTHER" id="PTHR13627:SF32">
    <property type="entry name" value="AGAP006029-PA"/>
    <property type="match status" value="1"/>
</dbReference>
<comment type="caution">
    <text evidence="3">The sequence shown here is derived from an EMBL/GenBank/DDBJ whole genome shotgun (WGS) entry which is preliminary data.</text>
</comment>
<feature type="chain" id="PRO_5043796987" description="LicD/FKTN/FKRP nucleotidyltransferase domain-containing protein" evidence="1">
    <location>
        <begin position="19"/>
        <end position="221"/>
    </location>
</feature>
<dbReference type="InterPro" id="IPR052613">
    <property type="entry name" value="LicD_transferase"/>
</dbReference>
<organism evidence="3 4">
    <name type="scientific">Lymnaea stagnalis</name>
    <name type="common">Great pond snail</name>
    <name type="synonym">Helix stagnalis</name>
    <dbReference type="NCBI Taxonomy" id="6523"/>
    <lineage>
        <taxon>Eukaryota</taxon>
        <taxon>Metazoa</taxon>
        <taxon>Spiralia</taxon>
        <taxon>Lophotrochozoa</taxon>
        <taxon>Mollusca</taxon>
        <taxon>Gastropoda</taxon>
        <taxon>Heterobranchia</taxon>
        <taxon>Euthyneura</taxon>
        <taxon>Panpulmonata</taxon>
        <taxon>Hygrophila</taxon>
        <taxon>Lymnaeoidea</taxon>
        <taxon>Lymnaeidae</taxon>
        <taxon>Lymnaea</taxon>
    </lineage>
</organism>
<dbReference type="EMBL" id="CAXITT010000059">
    <property type="protein sequence ID" value="CAL1529978.1"/>
    <property type="molecule type" value="Genomic_DNA"/>
</dbReference>
<evidence type="ECO:0000313" key="4">
    <source>
        <dbReference type="Proteomes" id="UP001497497"/>
    </source>
</evidence>
<accession>A0AAV2HD58</accession>
<keyword evidence="4" id="KW-1185">Reference proteome</keyword>
<feature type="domain" description="LicD/FKTN/FKRP nucleotidyltransferase" evidence="2">
    <location>
        <begin position="64"/>
        <end position="100"/>
    </location>
</feature>
<evidence type="ECO:0000313" key="3">
    <source>
        <dbReference type="EMBL" id="CAL1529978.1"/>
    </source>
</evidence>
<name>A0AAV2HD58_LYMST</name>
<dbReference type="AlphaFoldDB" id="A0AAV2HD58"/>
<gene>
    <name evidence="3" type="ORF">GSLYS_00004111001</name>
</gene>
<dbReference type="Pfam" id="PF04991">
    <property type="entry name" value="LicD"/>
    <property type="match status" value="1"/>
</dbReference>
<dbReference type="InterPro" id="IPR007074">
    <property type="entry name" value="LicD/FKTN/FKRP_NTP_transf"/>
</dbReference>
<feature type="non-terminal residue" evidence="3">
    <location>
        <position position="1"/>
    </location>
</feature>
<sequence length="221" mass="25078">AAVVCILLLSQVLELARLCLHGRQIQHTRWYYGAGPCAKDKKDRLSMVDLVNKTFRVLRGLGVEPVLCYGTLWGALRHGDILPWDDNVDMCARASDLNRVTVQSLHASFRAERIALGTYSWWHGHFKLELDTAYLNSPPGYLPTTQPAPQRWACPSGVSFHAFYRMDDVYRPFPMWLIDPPFSNASLAGVTVSVPHDGIEIQKYMYPGDWWLTTRPQGCDQ</sequence>
<protein>
    <recommendedName>
        <fullName evidence="2">LicD/FKTN/FKRP nucleotidyltransferase domain-containing protein</fullName>
    </recommendedName>
</protein>